<dbReference type="GO" id="GO:0043161">
    <property type="term" value="P:proteasome-mediated ubiquitin-dependent protein catabolic process"/>
    <property type="evidence" value="ECO:0007669"/>
    <property type="project" value="TreeGrafter"/>
</dbReference>
<evidence type="ECO:0000256" key="2">
    <source>
        <dbReference type="ARBA" id="ARBA00022771"/>
    </source>
</evidence>
<dbReference type="GO" id="GO:0008270">
    <property type="term" value="F:zinc ion binding"/>
    <property type="evidence" value="ECO:0007669"/>
    <property type="project" value="UniProtKB-KW"/>
</dbReference>
<keyword evidence="2 4" id="KW-0863">Zinc-finger</keyword>
<evidence type="ECO:0000256" key="3">
    <source>
        <dbReference type="ARBA" id="ARBA00022833"/>
    </source>
</evidence>
<dbReference type="AlphaFoldDB" id="A0AAN7P5Z5"/>
<sequence>MVVTYLALLVVINFFQNAVFASFNNCRLLKGDVLLYHRRIKQDTTKHINIQFASYPEILLDKPGLTVISCIACKDMSLKKKDIPESECKIIAGGIGHTFVKFALSSSRNYGHDFDIKVHSKTVNKIRIANYHVCRLNYNQSMMQLIDYKNIGTVYVCPTVPILPCDWEGNAVDMLEHILCAHQELLLESNSFGVNIFQNNENRYIIATDSGLFLVKIKTRIDNMTIHIQLRYLSYDNSGTNSLRYGIEVFCDSVGFTNKSACENYNPVYNSNDGVEVDLKTMELIIGHRVLNVLITINLYKNSKEYINCLSSKELKSIKTVTEDDIESLNGNCSSPNLCFASDDETVSNIEHSDWKEEDEDDCLNNKNITDINKPLEAVNFNFISEHLLECVNCKCNMIPPIHVCPNRHNVCYACRSGICHICNKAITNIRNIYLEDYSKTFKHRCRYEPQGCTQLYTYNEIRKHELQCVNCLYKCELCMFEGKLAEIGTHFRIAHPSTKIYETMSGIRFHKGSNFIILNNLGVFYCMSSATDIYITWEVIYCGPKERFFSCKVAVSGKKQNHPTKHYYLIRKENIYRWCVTWDELKNANVKEKYAMLYVLTY</sequence>
<accession>A0AAN7P5Z5</accession>
<dbReference type="EMBL" id="JARPUR010000002">
    <property type="protein sequence ID" value="KAK4881635.1"/>
    <property type="molecule type" value="Genomic_DNA"/>
</dbReference>
<keyword evidence="1" id="KW-0479">Metal-binding</keyword>
<dbReference type="InterPro" id="IPR013010">
    <property type="entry name" value="Znf_SIAH"/>
</dbReference>
<organism evidence="7 8">
    <name type="scientific">Aquatica leii</name>
    <dbReference type="NCBI Taxonomy" id="1421715"/>
    <lineage>
        <taxon>Eukaryota</taxon>
        <taxon>Metazoa</taxon>
        <taxon>Ecdysozoa</taxon>
        <taxon>Arthropoda</taxon>
        <taxon>Hexapoda</taxon>
        <taxon>Insecta</taxon>
        <taxon>Pterygota</taxon>
        <taxon>Neoptera</taxon>
        <taxon>Endopterygota</taxon>
        <taxon>Coleoptera</taxon>
        <taxon>Polyphaga</taxon>
        <taxon>Elateriformia</taxon>
        <taxon>Elateroidea</taxon>
        <taxon>Lampyridae</taxon>
        <taxon>Luciolinae</taxon>
        <taxon>Aquatica</taxon>
    </lineage>
</organism>
<dbReference type="Pfam" id="PF15868">
    <property type="entry name" value="MBF2"/>
    <property type="match status" value="1"/>
</dbReference>
<comment type="caution">
    <text evidence="7">The sequence shown here is derived from an EMBL/GenBank/DDBJ whole genome shotgun (WGS) entry which is preliminary data.</text>
</comment>
<evidence type="ECO:0000256" key="5">
    <source>
        <dbReference type="SAM" id="SignalP"/>
    </source>
</evidence>
<dbReference type="SUPFAM" id="SSF49599">
    <property type="entry name" value="TRAF domain-like"/>
    <property type="match status" value="1"/>
</dbReference>
<evidence type="ECO:0000259" key="6">
    <source>
        <dbReference type="PROSITE" id="PS51081"/>
    </source>
</evidence>
<proteinExistence type="predicted"/>
<dbReference type="InterPro" id="IPR004162">
    <property type="entry name" value="SINA-like_animal"/>
</dbReference>
<keyword evidence="5" id="KW-0732">Signal</keyword>
<dbReference type="PANTHER" id="PTHR45877">
    <property type="entry name" value="E3 UBIQUITIN-PROTEIN LIGASE SIAH2"/>
    <property type="match status" value="1"/>
</dbReference>
<evidence type="ECO:0000313" key="7">
    <source>
        <dbReference type="EMBL" id="KAK4881635.1"/>
    </source>
</evidence>
<evidence type="ECO:0000256" key="1">
    <source>
        <dbReference type="ARBA" id="ARBA00022723"/>
    </source>
</evidence>
<dbReference type="PROSITE" id="PS51081">
    <property type="entry name" value="ZF_SIAH"/>
    <property type="match status" value="1"/>
</dbReference>
<dbReference type="GO" id="GO:0005737">
    <property type="term" value="C:cytoplasm"/>
    <property type="evidence" value="ECO:0007669"/>
    <property type="project" value="TreeGrafter"/>
</dbReference>
<name>A0AAN7P5Z5_9COLE</name>
<dbReference type="Gene3D" id="3.30.40.10">
    <property type="entry name" value="Zinc/RING finger domain, C3HC4 (zinc finger)"/>
    <property type="match status" value="1"/>
</dbReference>
<keyword evidence="3" id="KW-0862">Zinc</keyword>
<reference evidence="8" key="1">
    <citation type="submission" date="2023-01" db="EMBL/GenBank/DDBJ databases">
        <title>Key to firefly adult light organ development and bioluminescence: homeobox transcription factors regulate luciferase expression and transportation to peroxisome.</title>
        <authorList>
            <person name="Fu X."/>
        </authorList>
    </citation>
    <scope>NUCLEOTIDE SEQUENCE [LARGE SCALE GENOMIC DNA]</scope>
</reference>
<feature type="signal peptide" evidence="5">
    <location>
        <begin position="1"/>
        <end position="21"/>
    </location>
</feature>
<dbReference type="PANTHER" id="PTHR45877:SF2">
    <property type="entry name" value="E3 UBIQUITIN-PROTEIN LIGASE SINA-RELATED"/>
    <property type="match status" value="1"/>
</dbReference>
<dbReference type="Proteomes" id="UP001353858">
    <property type="component" value="Unassembled WGS sequence"/>
</dbReference>
<dbReference type="GO" id="GO:0061630">
    <property type="term" value="F:ubiquitin protein ligase activity"/>
    <property type="evidence" value="ECO:0007669"/>
    <property type="project" value="TreeGrafter"/>
</dbReference>
<keyword evidence="8" id="KW-1185">Reference proteome</keyword>
<dbReference type="InterPro" id="IPR031734">
    <property type="entry name" value="MBF2"/>
</dbReference>
<gene>
    <name evidence="7" type="ORF">RN001_004954</name>
</gene>
<evidence type="ECO:0000256" key="4">
    <source>
        <dbReference type="PROSITE-ProRule" id="PRU00455"/>
    </source>
</evidence>
<feature type="chain" id="PRO_5042908912" description="SIAH-type domain-containing protein" evidence="5">
    <location>
        <begin position="22"/>
        <end position="603"/>
    </location>
</feature>
<evidence type="ECO:0000313" key="8">
    <source>
        <dbReference type="Proteomes" id="UP001353858"/>
    </source>
</evidence>
<dbReference type="GO" id="GO:0031624">
    <property type="term" value="F:ubiquitin conjugating enzyme binding"/>
    <property type="evidence" value="ECO:0007669"/>
    <property type="project" value="TreeGrafter"/>
</dbReference>
<feature type="domain" description="SIAH-type" evidence="6">
    <location>
        <begin position="441"/>
        <end position="497"/>
    </location>
</feature>
<dbReference type="InterPro" id="IPR013083">
    <property type="entry name" value="Znf_RING/FYVE/PHD"/>
</dbReference>
<protein>
    <recommendedName>
        <fullName evidence="6">SIAH-type domain-containing protein</fullName>
    </recommendedName>
</protein>